<organism evidence="4">
    <name type="scientific">Nicotiana tabacum</name>
    <name type="common">Common tobacco</name>
    <dbReference type="NCBI Taxonomy" id="4097"/>
    <lineage>
        <taxon>Eukaryota</taxon>
        <taxon>Viridiplantae</taxon>
        <taxon>Streptophyta</taxon>
        <taxon>Embryophyta</taxon>
        <taxon>Tracheophyta</taxon>
        <taxon>Spermatophyta</taxon>
        <taxon>Magnoliopsida</taxon>
        <taxon>eudicotyledons</taxon>
        <taxon>Gunneridae</taxon>
        <taxon>Pentapetalae</taxon>
        <taxon>asterids</taxon>
        <taxon>lamiids</taxon>
        <taxon>Solanales</taxon>
        <taxon>Solanaceae</taxon>
        <taxon>Nicotianoideae</taxon>
        <taxon>Nicotianeae</taxon>
        <taxon>Nicotiana</taxon>
    </lineage>
</organism>
<protein>
    <recommendedName>
        <fullName evidence="3">Retrotransposon gag domain-containing protein</fullName>
    </recommendedName>
</protein>
<reference evidence="4" key="1">
    <citation type="submission" date="2025-08" db="UniProtKB">
        <authorList>
            <consortium name="RefSeq"/>
        </authorList>
    </citation>
    <scope>IDENTIFICATION</scope>
</reference>
<feature type="coiled-coil region" evidence="1">
    <location>
        <begin position="129"/>
        <end position="156"/>
    </location>
</feature>
<feature type="region of interest" description="Disordered" evidence="2">
    <location>
        <begin position="21"/>
        <end position="50"/>
    </location>
</feature>
<dbReference type="Gene3D" id="2.40.70.10">
    <property type="entry name" value="Acid Proteases"/>
    <property type="match status" value="1"/>
</dbReference>
<feature type="region of interest" description="Disordered" evidence="2">
    <location>
        <begin position="431"/>
        <end position="451"/>
    </location>
</feature>
<evidence type="ECO:0000313" key="4">
    <source>
        <dbReference type="RefSeq" id="XP_016497374.1"/>
    </source>
</evidence>
<dbReference type="InterPro" id="IPR005162">
    <property type="entry name" value="Retrotrans_gag_dom"/>
</dbReference>
<dbReference type="PaxDb" id="4097-A0A1S4C8T8"/>
<proteinExistence type="predicted"/>
<dbReference type="OrthoDB" id="2919534at2759"/>
<dbReference type="PANTHER" id="PTHR33240:SF8">
    <property type="entry name" value="OS03G0439900 PROTEIN"/>
    <property type="match status" value="1"/>
</dbReference>
<keyword evidence="1" id="KW-0175">Coiled coil</keyword>
<evidence type="ECO:0000256" key="2">
    <source>
        <dbReference type="SAM" id="MobiDB-lite"/>
    </source>
</evidence>
<evidence type="ECO:0000256" key="1">
    <source>
        <dbReference type="SAM" id="Coils"/>
    </source>
</evidence>
<dbReference type="Pfam" id="PF03732">
    <property type="entry name" value="Retrotrans_gag"/>
    <property type="match status" value="1"/>
</dbReference>
<dbReference type="PANTHER" id="PTHR33240">
    <property type="entry name" value="OS08G0508500 PROTEIN"/>
    <property type="match status" value="1"/>
</dbReference>
<gene>
    <name evidence="4" type="primary">LOC107816196</name>
</gene>
<dbReference type="RefSeq" id="XP_016497374.1">
    <property type="nucleotide sequence ID" value="XM_016641888.1"/>
</dbReference>
<evidence type="ECO:0000259" key="3">
    <source>
        <dbReference type="Pfam" id="PF03732"/>
    </source>
</evidence>
<feature type="domain" description="Retrotransposon gag" evidence="3">
    <location>
        <begin position="216"/>
        <end position="305"/>
    </location>
</feature>
<name>A0A1S4C8T8_TOBAC</name>
<sequence>MVGKEARLKAVADVSNNLLNSLNETGREDNENTTPSATPEGEISPLPHGDLTILCERGTSTSTAEEAPPAVKRLLEEWLMSALKNMLEKPTQGDVEDVPPIDITDVVDEPSATRTSNTRTVTNAGDGALMDILKKMKEMKNENKTLRIQMKEHQEGVNNTPGAPKLLPKRDVGRFVEQPYNKGAAPHHIPKTFKMSPCLKIYDGTTDPEDHLIHYVTAVKGGALTWYSQLPARSISTFEEMVDKFATAHVGAKKAEARVNDSFVVRQTTGERLRDFLAQFNRVRMSLPNVSEGMAVAAFQNGLNRNRSKETKKLLSRLIKYPSTTWEEIHNAYYAEVRADEDDMNGLLQRLTSVQNKTRRDRLYALEKLGTKVQGPQKMKSDPSTRRSNVLCEFHQERGHKTEDCIGLRQEVVRMLNQGYLKELLSDKGRANFTRGRDSSQGPPKTPEPPLPACTIQMITGGGDDTAINHVKFTTTDKLKRTVAHDQIMVDDGSGACIVHPRVLVQMRLEDKIIPRFITLTGFNNAVERTSGEIVLPDLVGGVTLETTFHVINQETAYNAIIGRPWIHAMRAIPSSFYQVIKFPNPWGIFSIRGEPCTAEECYRITQDCTHTKQLKGASAEA</sequence>
<dbReference type="KEGG" id="nta:107816196"/>
<dbReference type="AlphaFoldDB" id="A0A1S4C8T8"/>
<dbReference type="CDD" id="cd00303">
    <property type="entry name" value="retropepsin_like"/>
    <property type="match status" value="1"/>
</dbReference>
<accession>A0A1S4C8T8</accession>
<dbReference type="InterPro" id="IPR021109">
    <property type="entry name" value="Peptidase_aspartic_dom_sf"/>
</dbReference>